<dbReference type="InterPro" id="IPR003607">
    <property type="entry name" value="HD/PDEase_dom"/>
</dbReference>
<dbReference type="InterPro" id="IPR006675">
    <property type="entry name" value="HDIG_dom"/>
</dbReference>
<dbReference type="Proteomes" id="UP001597197">
    <property type="component" value="Unassembled WGS sequence"/>
</dbReference>
<evidence type="ECO:0000256" key="2">
    <source>
        <dbReference type="ARBA" id="ARBA00022722"/>
    </source>
</evidence>
<dbReference type="SUPFAM" id="SSF109604">
    <property type="entry name" value="HD-domain/PDEase-like"/>
    <property type="match status" value="1"/>
</dbReference>
<dbReference type="CDD" id="cd00077">
    <property type="entry name" value="HDc"/>
    <property type="match status" value="1"/>
</dbReference>
<dbReference type="InterPro" id="IPR017705">
    <property type="entry name" value="Ribonuclease_Y"/>
</dbReference>
<dbReference type="SMART" id="SM00471">
    <property type="entry name" value="HDc"/>
    <property type="match status" value="1"/>
</dbReference>
<dbReference type="HAMAP" id="MF_00335">
    <property type="entry name" value="RNase_Y"/>
    <property type="match status" value="1"/>
</dbReference>
<keyword evidence="5 6" id="KW-0694">RNA-binding</keyword>
<evidence type="ECO:0000313" key="11">
    <source>
        <dbReference type="Proteomes" id="UP001597197"/>
    </source>
</evidence>
<dbReference type="Gene3D" id="1.10.3210.10">
    <property type="entry name" value="Hypothetical protein af1432"/>
    <property type="match status" value="1"/>
</dbReference>
<protein>
    <recommendedName>
        <fullName evidence="6 7">Ribonuclease Y</fullName>
        <shortName evidence="6">RNase Y</shortName>
        <ecNumber evidence="6 7">3.1.-.-</ecNumber>
    </recommendedName>
</protein>
<comment type="function">
    <text evidence="6">Endoribonuclease that initiates mRNA decay.</text>
</comment>
<name>A0ABW4QTB1_9BACT</name>
<dbReference type="InterPro" id="IPR022711">
    <property type="entry name" value="RNase_Y_N"/>
</dbReference>
<proteinExistence type="inferred from homology"/>
<feature type="domain" description="HD" evidence="9">
    <location>
        <begin position="382"/>
        <end position="475"/>
    </location>
</feature>
<feature type="coiled-coil region" evidence="8">
    <location>
        <begin position="39"/>
        <end position="92"/>
    </location>
</feature>
<dbReference type="SUPFAM" id="SSF54791">
    <property type="entry name" value="Eukaryotic type KH-domain (KH-domain type I)"/>
    <property type="match status" value="1"/>
</dbReference>
<comment type="caution">
    <text evidence="10">The sequence shown here is derived from an EMBL/GenBank/DDBJ whole genome shotgun (WGS) entry which is preliminary data.</text>
</comment>
<accession>A0ABW4QTB1</accession>
<evidence type="ECO:0000313" key="10">
    <source>
        <dbReference type="EMBL" id="MFD1872275.1"/>
    </source>
</evidence>
<dbReference type="InterPro" id="IPR004087">
    <property type="entry name" value="KH_dom"/>
</dbReference>
<dbReference type="Pfam" id="PF01966">
    <property type="entry name" value="HD"/>
    <property type="match status" value="1"/>
</dbReference>
<dbReference type="RefSeq" id="WP_382312664.1">
    <property type="nucleotide sequence ID" value="NZ_JBHUFD010000002.1"/>
</dbReference>
<keyword evidence="1" id="KW-1003">Cell membrane</keyword>
<gene>
    <name evidence="6 10" type="primary">rny</name>
    <name evidence="10" type="ORF">ACFSDX_07540</name>
</gene>
<dbReference type="InterPro" id="IPR006674">
    <property type="entry name" value="HD_domain"/>
</dbReference>
<organism evidence="10 11">
    <name type="scientific">Hymenobacter bucti</name>
    <dbReference type="NCBI Taxonomy" id="1844114"/>
    <lineage>
        <taxon>Bacteria</taxon>
        <taxon>Pseudomonadati</taxon>
        <taxon>Bacteroidota</taxon>
        <taxon>Cytophagia</taxon>
        <taxon>Cytophagales</taxon>
        <taxon>Hymenobacteraceae</taxon>
        <taxon>Hymenobacter</taxon>
    </lineage>
</organism>
<keyword evidence="4 6" id="KW-0378">Hydrolase</keyword>
<sequence>MSSILLYCVLTAVIALIGGLLIGRQLAGKARQDHEGEAQAKARQLLEEAELQANRTRDERIQQSKDKFRNLKNEYEQEQKRVRREFDTESQRLKAALEQELTERRQGVLAQEQSIKHLTDTTQKQLEVIQHKEKELEITREKVQADAEHQRTRFEQQEEKRQAKHETAVAELQAKQQEAEAIVHEVQSQLEKVAGLTAAEAREQLVESLRNEAQLQASSYIKDTVAQAKLTATKDAKKVVLETIQRTASEHAIENCVSVFNIESDDVKGKIIGREGRNIRALEAATGVEVIVDDTPEAIIISGFDPVRREIARLSLHLLVKDGRIHPARVEEIVAKTTKKIEEEIIEIGERTVIDLGIHGLHPELIRMVGRMRFRSSYGQNLLQHSREVANLCATMAAELGLNVKHARRAGLLHDIGKVSTEEPELPHAILGMEMAKKYKEHPDVVNAIGAHHDEMEMTALISPIVQACDAISGSRPGARREMMESYIKRLRQLEETAGAFKGVNQTYAIQAGRELRVIVDAENVSDERAGELSFEISQKIEKEMQYPGQIKVTVIREMRSVAYAK</sequence>
<dbReference type="Pfam" id="PF12072">
    <property type="entry name" value="RNase_Y_N"/>
    <property type="match status" value="2"/>
</dbReference>
<dbReference type="NCBIfam" id="TIGR00277">
    <property type="entry name" value="HDIG"/>
    <property type="match status" value="1"/>
</dbReference>
<evidence type="ECO:0000256" key="7">
    <source>
        <dbReference type="NCBIfam" id="TIGR03319"/>
    </source>
</evidence>
<evidence type="ECO:0000256" key="8">
    <source>
        <dbReference type="SAM" id="Coils"/>
    </source>
</evidence>
<dbReference type="NCBIfam" id="TIGR03319">
    <property type="entry name" value="RNase_Y"/>
    <property type="match status" value="1"/>
</dbReference>
<evidence type="ECO:0000259" key="9">
    <source>
        <dbReference type="PROSITE" id="PS51831"/>
    </source>
</evidence>
<dbReference type="Pfam" id="PF00013">
    <property type="entry name" value="KH_1"/>
    <property type="match status" value="1"/>
</dbReference>
<keyword evidence="1" id="KW-0472">Membrane</keyword>
<dbReference type="InterPro" id="IPR004088">
    <property type="entry name" value="KH_dom_type_1"/>
</dbReference>
<dbReference type="EMBL" id="JBHUFD010000002">
    <property type="protein sequence ID" value="MFD1872275.1"/>
    <property type="molecule type" value="Genomic_DNA"/>
</dbReference>
<dbReference type="EC" id="3.1.-.-" evidence="6 7"/>
<reference evidence="11" key="1">
    <citation type="journal article" date="2019" name="Int. J. Syst. Evol. Microbiol.">
        <title>The Global Catalogue of Microorganisms (GCM) 10K type strain sequencing project: providing services to taxonomists for standard genome sequencing and annotation.</title>
        <authorList>
            <consortium name="The Broad Institute Genomics Platform"/>
            <consortium name="The Broad Institute Genome Sequencing Center for Infectious Disease"/>
            <person name="Wu L."/>
            <person name="Ma J."/>
        </authorList>
    </citation>
    <scope>NUCLEOTIDE SEQUENCE [LARGE SCALE GENOMIC DNA]</scope>
    <source>
        <strain evidence="11">CGMCC 1.15795</strain>
    </source>
</reference>
<evidence type="ECO:0000256" key="1">
    <source>
        <dbReference type="ARBA" id="ARBA00022475"/>
    </source>
</evidence>
<comment type="similarity">
    <text evidence="6">Belongs to the RNase Y family.</text>
</comment>
<dbReference type="SMART" id="SM00322">
    <property type="entry name" value="KH"/>
    <property type="match status" value="1"/>
</dbReference>
<keyword evidence="11" id="KW-1185">Reference proteome</keyword>
<evidence type="ECO:0000256" key="6">
    <source>
        <dbReference type="HAMAP-Rule" id="MF_00335"/>
    </source>
</evidence>
<dbReference type="InterPro" id="IPR036612">
    <property type="entry name" value="KH_dom_type_1_sf"/>
</dbReference>
<keyword evidence="2 6" id="KW-0540">Nuclease</keyword>
<dbReference type="PANTHER" id="PTHR12826">
    <property type="entry name" value="RIBONUCLEASE Y"/>
    <property type="match status" value="1"/>
</dbReference>
<keyword evidence="3 6" id="KW-0255">Endonuclease</keyword>
<evidence type="ECO:0000256" key="5">
    <source>
        <dbReference type="ARBA" id="ARBA00022884"/>
    </source>
</evidence>
<dbReference type="CDD" id="cd22431">
    <property type="entry name" value="KH-I_RNaseY"/>
    <property type="match status" value="1"/>
</dbReference>
<dbReference type="PROSITE" id="PS51831">
    <property type="entry name" value="HD"/>
    <property type="match status" value="1"/>
</dbReference>
<dbReference type="PANTHER" id="PTHR12826:SF15">
    <property type="entry name" value="RIBONUCLEASE Y"/>
    <property type="match status" value="1"/>
</dbReference>
<evidence type="ECO:0000256" key="4">
    <source>
        <dbReference type="ARBA" id="ARBA00022801"/>
    </source>
</evidence>
<dbReference type="PROSITE" id="PS50084">
    <property type="entry name" value="KH_TYPE_1"/>
    <property type="match status" value="1"/>
</dbReference>
<keyword evidence="8" id="KW-0175">Coiled coil</keyword>
<evidence type="ECO:0000256" key="3">
    <source>
        <dbReference type="ARBA" id="ARBA00022759"/>
    </source>
</evidence>
<feature type="coiled-coil region" evidence="8">
    <location>
        <begin position="126"/>
        <end position="218"/>
    </location>
</feature>